<proteinExistence type="predicted"/>
<organism evidence="2 3">
    <name type="scientific">Komagataeibacter saccharivorans</name>
    <dbReference type="NCBI Taxonomy" id="265959"/>
    <lineage>
        <taxon>Bacteria</taxon>
        <taxon>Pseudomonadati</taxon>
        <taxon>Pseudomonadota</taxon>
        <taxon>Alphaproteobacteria</taxon>
        <taxon>Acetobacterales</taxon>
        <taxon>Acetobacteraceae</taxon>
        <taxon>Komagataeibacter</taxon>
    </lineage>
</organism>
<accession>A0A347WHG0</accession>
<dbReference type="InterPro" id="IPR018306">
    <property type="entry name" value="Phage_T5_Orf172_DNA-bd"/>
</dbReference>
<dbReference type="Pfam" id="PF13455">
    <property type="entry name" value="MUG113"/>
    <property type="match status" value="1"/>
</dbReference>
<dbReference type="EMBL" id="CP023041">
    <property type="protein sequence ID" value="AXY24303.1"/>
    <property type="molecule type" value="Genomic_DNA"/>
</dbReference>
<dbReference type="RefSeq" id="WP_118963910.1">
    <property type="nucleotide sequence ID" value="NZ_CP023041.1"/>
</dbReference>
<geneLocation type="plasmid" evidence="2 3">
    <name>unnamed5</name>
</geneLocation>
<dbReference type="SMART" id="SM00974">
    <property type="entry name" value="T5orf172"/>
    <property type="match status" value="1"/>
</dbReference>
<dbReference type="KEGG" id="ksc:CD178_03559"/>
<dbReference type="AlphaFoldDB" id="A0A347WHG0"/>
<dbReference type="Proteomes" id="UP000264120">
    <property type="component" value="Plasmid unnamed5"/>
</dbReference>
<reference evidence="2 3" key="1">
    <citation type="submission" date="2017-08" db="EMBL/GenBank/DDBJ databases">
        <title>Complete genome sequence of Gluconacetobacter saccharivorans CV1 isolated from Fermented Vinegar.</title>
        <authorList>
            <person name="Kim S.-Y."/>
        </authorList>
    </citation>
    <scope>NUCLEOTIDE SEQUENCE [LARGE SCALE GENOMIC DNA]</scope>
    <source>
        <strain evidence="2 3">CV1</strain>
        <plasmid evidence="2 3">unnamed5</plasmid>
    </source>
</reference>
<dbReference type="OrthoDB" id="9814995at2"/>
<evidence type="ECO:0000313" key="3">
    <source>
        <dbReference type="Proteomes" id="UP000264120"/>
    </source>
</evidence>
<name>A0A347WHG0_9PROT</name>
<evidence type="ECO:0000259" key="1">
    <source>
        <dbReference type="SMART" id="SM00974"/>
    </source>
</evidence>
<feature type="domain" description="Bacteriophage T5 Orf172 DNA-binding" evidence="1">
    <location>
        <begin position="281"/>
        <end position="375"/>
    </location>
</feature>
<gene>
    <name evidence="2" type="ORF">CD178_03559</name>
</gene>
<sequence>MADLSDEELLAKLGVSFEAKKKAALTAEEERIIAGFEDICRFYEEHGHAPAHGEDRDIFERLYAVRLDRIRALEKCRSLLAQRDPHGLLSVSGTDTESADPDTLDDDALLAELGIEAEPAAESITVLKHVKSRAEVRAAEEIASRESCKDFETFRPLFAQVQEDLKSGVRETRPFGQEAGIRQGEFFILKGQMVYVAHVGEDFETEYGRRDSRLRVIYDNGTESDVLLRSLQRALYKDEAGRRITDPTVGPLFGTTLEPDDLESGTLYVLRSLSDNPYIAQHRNLIHKIGVTGGDVKKRIANAKHDATYLLADVEVVATYKLFNINRTKLEKIFHRVLAPARIDLTIQDRFGYPVQPKEWFMVPINIVSQLVGKIFDGSIYGLIYDPEKAYLVSIE</sequence>
<keyword evidence="2" id="KW-0614">Plasmid</keyword>
<protein>
    <recommendedName>
        <fullName evidence="1">Bacteriophage T5 Orf172 DNA-binding domain-containing protein</fullName>
    </recommendedName>
</protein>
<evidence type="ECO:0000313" key="2">
    <source>
        <dbReference type="EMBL" id="AXY24303.1"/>
    </source>
</evidence>
<keyword evidence="3" id="KW-1185">Reference proteome</keyword>